<protein>
    <submittedName>
        <fullName evidence="2">Uncharacterized protein</fullName>
    </submittedName>
</protein>
<comment type="caution">
    <text evidence="2">The sequence shown here is derived from an EMBL/GenBank/DDBJ whole genome shotgun (WGS) entry which is preliminary data.</text>
</comment>
<feature type="non-terminal residue" evidence="2">
    <location>
        <position position="770"/>
    </location>
</feature>
<proteinExistence type="predicted"/>
<dbReference type="STRING" id="1423351.A0A074S666"/>
<evidence type="ECO:0000256" key="1">
    <source>
        <dbReference type="SAM" id="Coils"/>
    </source>
</evidence>
<dbReference type="HOGENOM" id="CLU_006824_0_0_1"/>
<gene>
    <name evidence="2" type="ORF">V565_260290</name>
</gene>
<dbReference type="AlphaFoldDB" id="A0A074S666"/>
<keyword evidence="3" id="KW-1185">Reference proteome</keyword>
<accession>A0A074S666</accession>
<name>A0A074S666_9AGAM</name>
<feature type="coiled-coil region" evidence="1">
    <location>
        <begin position="4"/>
        <end position="31"/>
    </location>
</feature>
<evidence type="ECO:0000313" key="3">
    <source>
        <dbReference type="Proteomes" id="UP000027456"/>
    </source>
</evidence>
<evidence type="ECO:0000313" key="2">
    <source>
        <dbReference type="EMBL" id="KEP45562.1"/>
    </source>
</evidence>
<sequence length="770" mass="86145">MHERKQLLQDVQKLSKRINNQEITHKRVINQFHIDLDRARKSWKNWCKRALAAEQARRYMGSKSLTSKRGLQTKLYGAYTPQIRSLCRPLVMSGVAAIQVPKVIRVCTRAFGIEPGPLPNPRSVGRFITEGGVAAKIQVGNALAAAKGVTTSMDSTSHRNINFSSMHIMANSSESHNQLYLAVESTTDHTSQTQVNVLKDTIDSICDTTRRAPKCEIGPEVTPCTSDIARKLYGVNGDHANDQLKVAQLEKEWKIDSWINYLGNLKLLSLGDSDSKAFYESLHAAAETEVGGAKAFSNLPTANQEDILAAEYQKHIQAVGKAEFDNTEPVIKQDMSCVVRGGCCAHKDMNATKGGTTAMAAFWRANPHLLSPVKLYNKDNDATISLSDPSGEILEAEKRAFLVTESGAIKLCSLAGAAYNHKDDKKGHHDSYTFYFYEKYGQLRYFPNTSAVRYSSFIDAATELCTSHCAYIDYMEHIRKQKATGMLNHLESNIVKALNCSATLAELLCMALYGQIISKPYIRSVRSATVAGKGLADLAFLHTQVKQHLEEVISHPSLVLELKSCKSLVAFDSSKWESPKVLTALQKHRSGLPYLTELFVAFCQGALQTWARFTDELSPSAPIALLTSEQRDRAFMPPTNDANEGALGTWRVWARRFPSLTLHRFNAIIMNRANQTKTYIDQTLTLKQHKWVRTEARRIDSSKLEATRRAGIVCAQIKEATRNEEARSQRNERRNKREEYVAGIKLVLDLTAIQKMVKELDDQLKVYKKI</sequence>
<keyword evidence="1" id="KW-0175">Coiled coil</keyword>
<dbReference type="EMBL" id="AZST01001678">
    <property type="protein sequence ID" value="KEP45562.1"/>
    <property type="molecule type" value="Genomic_DNA"/>
</dbReference>
<organism evidence="2 3">
    <name type="scientific">Rhizoctonia solani 123E</name>
    <dbReference type="NCBI Taxonomy" id="1423351"/>
    <lineage>
        <taxon>Eukaryota</taxon>
        <taxon>Fungi</taxon>
        <taxon>Dikarya</taxon>
        <taxon>Basidiomycota</taxon>
        <taxon>Agaricomycotina</taxon>
        <taxon>Agaricomycetes</taxon>
        <taxon>Cantharellales</taxon>
        <taxon>Ceratobasidiaceae</taxon>
        <taxon>Rhizoctonia</taxon>
    </lineage>
</organism>
<reference evidence="2 3" key="1">
    <citation type="submission" date="2013-12" db="EMBL/GenBank/DDBJ databases">
        <authorList>
            <person name="Cubeta M."/>
            <person name="Pakala S."/>
            <person name="Fedorova N."/>
            <person name="Thomas E."/>
            <person name="Dean R."/>
            <person name="Jabaji S."/>
            <person name="Neate S."/>
            <person name="Toda T."/>
            <person name="Tavantzis S."/>
            <person name="Vilgalys R."/>
            <person name="Bharathan N."/>
            <person name="Pakala S."/>
            <person name="Losada L.S."/>
            <person name="Zafar N."/>
            <person name="Nierman W."/>
        </authorList>
    </citation>
    <scope>NUCLEOTIDE SEQUENCE [LARGE SCALE GENOMIC DNA]</scope>
    <source>
        <strain evidence="2 3">123E</strain>
    </source>
</reference>
<dbReference type="Proteomes" id="UP000027456">
    <property type="component" value="Unassembled WGS sequence"/>
</dbReference>
<dbReference type="OrthoDB" id="3052721at2759"/>